<feature type="compositionally biased region" description="Basic and acidic residues" evidence="1">
    <location>
        <begin position="20"/>
        <end position="29"/>
    </location>
</feature>
<evidence type="ECO:0000313" key="4">
    <source>
        <dbReference type="Proteomes" id="UP000664521"/>
    </source>
</evidence>
<dbReference type="PANTHER" id="PTHR39611:SF1">
    <property type="entry name" value="HYDROXYPROLINE-RICH GLYCOPROTEIN DZ-HRGP"/>
    <property type="match status" value="1"/>
</dbReference>
<feature type="compositionally biased region" description="Basic and acidic residues" evidence="1">
    <location>
        <begin position="601"/>
        <end position="613"/>
    </location>
</feature>
<accession>A0A8H3IPV5</accession>
<feature type="region of interest" description="Disordered" evidence="1">
    <location>
        <begin position="92"/>
        <end position="207"/>
    </location>
</feature>
<dbReference type="PANTHER" id="PTHR39611">
    <property type="entry name" value="HYDROXYPROLINE-RICH GLYCOPROTEIN DZ-HRGP-RELATED"/>
    <property type="match status" value="1"/>
</dbReference>
<proteinExistence type="predicted"/>
<feature type="region of interest" description="Disordered" evidence="1">
    <location>
        <begin position="447"/>
        <end position="709"/>
    </location>
</feature>
<sequence>MAYEPGNPDLTTSRMAYSVDHGHFDEQPKARPRGTSSVRSEDGMADSTRYLRQQQPIDEAVTSAFNRTDTSIDPELIAQITQNVINQLKSSGIQESGTPVPQGARQFPPPPVQPVPLSPSTMSASSPPMHTRNVYTPPSPHKNQDFSSRESPQSQSAAYPAPPQSPQERATASFHDRRTSSPLSQASDTSHHRPRGPMRLSTGKEETTLERIWGQLFDEDGHPTTRLGQFLRGLAVHIIEDYEPRHSLVITPKKMEKYYEDVRLANELYPWATIFDDERSSISRMYRELACQHHLVQEHSDERPDIPGLTPIGFERWVTLLIQAHPNEEYERLQKAVLDMPISNPDDKKEKERFPKELSRRLFPGFSDVKIREDLEHAICEHANIDLPPRAQRNDSPQPSAGESVHSLPFHRPSLSVEAPTPANIERERKPYVNSQPNIAVEDIKATPTPTNRRASVGPESAFAPPNNIERERKPYSSIPIESAIDDTNPFPPPAPPGNSIERERNPYSSQPGAVRGFADDLRSNEAGYGKPRAESIASNLGRSESVASKPGRSDSNTRTRPIPFGSNIPPRGPMEIPKPEIHHHRQPSNVRRHRSPSFSRVRDDFRRSDGDLRGYQPPFPPGSVPSTDGFEEEGRRLARERARRQAEDDARGYGESPGARARYDRPVGDINGPARGSQLNEEDYYRNTGRLPGNGYDYQAPYGGPAYR</sequence>
<dbReference type="OrthoDB" id="5413703at2759"/>
<protein>
    <recommendedName>
        <fullName evidence="2">DUF7514 domain-containing protein</fullName>
    </recommendedName>
</protein>
<organism evidence="3 4">
    <name type="scientific">Heterodermia speciosa</name>
    <dbReference type="NCBI Taxonomy" id="116794"/>
    <lineage>
        <taxon>Eukaryota</taxon>
        <taxon>Fungi</taxon>
        <taxon>Dikarya</taxon>
        <taxon>Ascomycota</taxon>
        <taxon>Pezizomycotina</taxon>
        <taxon>Lecanoromycetes</taxon>
        <taxon>OSLEUM clade</taxon>
        <taxon>Lecanoromycetidae</taxon>
        <taxon>Caliciales</taxon>
        <taxon>Physciaceae</taxon>
        <taxon>Heterodermia</taxon>
    </lineage>
</organism>
<feature type="region of interest" description="Disordered" evidence="1">
    <location>
        <begin position="1"/>
        <end position="61"/>
    </location>
</feature>
<feature type="compositionally biased region" description="Low complexity" evidence="1">
    <location>
        <begin position="118"/>
        <end position="128"/>
    </location>
</feature>
<dbReference type="AlphaFoldDB" id="A0A8H3IPV5"/>
<dbReference type="EMBL" id="CAJPDS010000043">
    <property type="protein sequence ID" value="CAF9927023.1"/>
    <property type="molecule type" value="Genomic_DNA"/>
</dbReference>
<feature type="compositionally biased region" description="Basic residues" evidence="1">
    <location>
        <begin position="582"/>
        <end position="596"/>
    </location>
</feature>
<evidence type="ECO:0000259" key="2">
    <source>
        <dbReference type="Pfam" id="PF24355"/>
    </source>
</evidence>
<feature type="domain" description="DUF7514" evidence="2">
    <location>
        <begin position="214"/>
        <end position="378"/>
    </location>
</feature>
<dbReference type="Pfam" id="PF24355">
    <property type="entry name" value="DUF7514"/>
    <property type="match status" value="1"/>
</dbReference>
<keyword evidence="4" id="KW-1185">Reference proteome</keyword>
<name>A0A8H3IPV5_9LECA</name>
<evidence type="ECO:0000256" key="1">
    <source>
        <dbReference type="SAM" id="MobiDB-lite"/>
    </source>
</evidence>
<dbReference type="Proteomes" id="UP000664521">
    <property type="component" value="Unassembled WGS sequence"/>
</dbReference>
<gene>
    <name evidence="3" type="ORF">HETSPECPRED_006486</name>
</gene>
<feature type="compositionally biased region" description="Pro residues" evidence="1">
    <location>
        <begin position="107"/>
        <end position="117"/>
    </location>
</feature>
<reference evidence="3" key="1">
    <citation type="submission" date="2021-03" db="EMBL/GenBank/DDBJ databases">
        <authorList>
            <person name="Tagirdzhanova G."/>
        </authorList>
    </citation>
    <scope>NUCLEOTIDE SEQUENCE</scope>
</reference>
<feature type="compositionally biased region" description="Polar residues" evidence="1">
    <location>
        <begin position="537"/>
        <end position="547"/>
    </location>
</feature>
<feature type="compositionally biased region" description="Basic and acidic residues" evidence="1">
    <location>
        <begin position="633"/>
        <end position="653"/>
    </location>
</feature>
<dbReference type="InterPro" id="IPR055936">
    <property type="entry name" value="DUF7514"/>
</dbReference>
<feature type="region of interest" description="Disordered" evidence="1">
    <location>
        <begin position="386"/>
        <end position="423"/>
    </location>
</feature>
<comment type="caution">
    <text evidence="3">The sequence shown here is derived from an EMBL/GenBank/DDBJ whole genome shotgun (WGS) entry which is preliminary data.</text>
</comment>
<evidence type="ECO:0000313" key="3">
    <source>
        <dbReference type="EMBL" id="CAF9927023.1"/>
    </source>
</evidence>